<dbReference type="Gene3D" id="3.90.550.10">
    <property type="entry name" value="Spore Coat Polysaccharide Biosynthesis Protein SpsA, Chain A"/>
    <property type="match status" value="1"/>
</dbReference>
<gene>
    <name evidence="2" type="ORF">P0Y55_15365</name>
</gene>
<dbReference type="Pfam" id="PF14307">
    <property type="entry name" value="Glyco_tran_WbsX"/>
    <property type="match status" value="1"/>
</dbReference>
<dbReference type="GO" id="GO:0016787">
    <property type="term" value="F:hydrolase activity"/>
    <property type="evidence" value="ECO:0007669"/>
    <property type="project" value="UniProtKB-KW"/>
</dbReference>
<dbReference type="InterPro" id="IPR001173">
    <property type="entry name" value="Glyco_trans_2-like"/>
</dbReference>
<evidence type="ECO:0000259" key="1">
    <source>
        <dbReference type="Pfam" id="PF00535"/>
    </source>
</evidence>
<dbReference type="InterPro" id="IPR029044">
    <property type="entry name" value="Nucleotide-diphossugar_trans"/>
</dbReference>
<proteinExistence type="predicted"/>
<dbReference type="InterPro" id="IPR032719">
    <property type="entry name" value="WbsX"/>
</dbReference>
<evidence type="ECO:0000313" key="2">
    <source>
        <dbReference type="EMBL" id="WEK53924.1"/>
    </source>
</evidence>
<dbReference type="Proteomes" id="UP001178662">
    <property type="component" value="Chromosome"/>
</dbReference>
<dbReference type="CDD" id="cd11579">
    <property type="entry name" value="Glyco_tran_WbsX"/>
    <property type="match status" value="1"/>
</dbReference>
<organism evidence="2 3">
    <name type="scientific">Candidatus Cohnella colombiensis</name>
    <dbReference type="NCBI Taxonomy" id="3121368"/>
    <lineage>
        <taxon>Bacteria</taxon>
        <taxon>Bacillati</taxon>
        <taxon>Bacillota</taxon>
        <taxon>Bacilli</taxon>
        <taxon>Bacillales</taxon>
        <taxon>Paenibacillaceae</taxon>
        <taxon>Cohnella</taxon>
    </lineage>
</organism>
<dbReference type="AlphaFoldDB" id="A0AA95EVJ4"/>
<protein>
    <submittedName>
        <fullName evidence="2">Glycoside hydrolase family 99-like domain-containing protein</fullName>
    </submittedName>
</protein>
<reference evidence="2" key="1">
    <citation type="submission" date="2023-03" db="EMBL/GenBank/DDBJ databases">
        <title>Andean soil-derived lignocellulolytic bacterial consortium as a source of novel taxa and putative plastic-active enzymes.</title>
        <authorList>
            <person name="Diaz-Garcia L."/>
            <person name="Chuvochina M."/>
            <person name="Feuerriegel G."/>
            <person name="Bunk B."/>
            <person name="Sproer C."/>
            <person name="Streit W.R."/>
            <person name="Rodriguez L.M."/>
            <person name="Overmann J."/>
            <person name="Jimenez D.J."/>
        </authorList>
    </citation>
    <scope>NUCLEOTIDE SEQUENCE</scope>
    <source>
        <strain evidence="2">MAG 2441</strain>
    </source>
</reference>
<dbReference type="PANTHER" id="PTHR41244">
    <property type="entry name" value="RHAMNAN SYNTHESIS F"/>
    <property type="match status" value="1"/>
</dbReference>
<dbReference type="Pfam" id="PF00535">
    <property type="entry name" value="Glycos_transf_2"/>
    <property type="match status" value="1"/>
</dbReference>
<dbReference type="PANTHER" id="PTHR41244:SF1">
    <property type="entry name" value="GLYCOSYLTRANSFERASE"/>
    <property type="match status" value="1"/>
</dbReference>
<dbReference type="SUPFAM" id="SSF53448">
    <property type="entry name" value="Nucleotide-diphospho-sugar transferases"/>
    <property type="match status" value="1"/>
</dbReference>
<feature type="domain" description="Glycosyltransferase 2-like" evidence="1">
    <location>
        <begin position="476"/>
        <end position="651"/>
    </location>
</feature>
<evidence type="ECO:0000313" key="3">
    <source>
        <dbReference type="Proteomes" id="UP001178662"/>
    </source>
</evidence>
<dbReference type="Gene3D" id="3.20.20.80">
    <property type="entry name" value="Glycosidases"/>
    <property type="match status" value="1"/>
</dbReference>
<dbReference type="EMBL" id="CP119317">
    <property type="protein sequence ID" value="WEK53924.1"/>
    <property type="molecule type" value="Genomic_DNA"/>
</dbReference>
<dbReference type="CDD" id="cd00761">
    <property type="entry name" value="Glyco_tranf_GTA_type"/>
    <property type="match status" value="1"/>
</dbReference>
<sequence length="755" mass="87712">MNKLKLTTKAAVRRIYHSLPLNSSQKLKLKNGLYTSFGFMIRNTEMYRGWKSTQGHLNGNLVSDLNDNMNDKKQINDQYMKYIHDGFTKGSLRSEEYIELSNDRFELNEDDINLIAFYLPQFHPIPENDEWWGKGFTEWTNVTKAVPQYLGHHQPQLPVDIGFYDLRMIDVIERQVELAKQYGVYGFCFHHYWFGGKRLLEKPVDNFLNHKEIDFPFCVCWANENWTRRWDGQENDILMAQNHSPEDDIAFITDLERYLSDKRYIRVDGKPLIIVYRPQILPDPQATTDRWREYCRNSGVGEIHLVGAKTFGMQDPTQIGFDAAVEFPPHVMHSSIITNNVGIINPQYHGIVYDYEEHVRSGIYLEKDPCITYKTVAPGWDNTARKPNGGHIFHGSNPRLYKEWLQRVIKHTNDNNNQFVFINAWNEWAEGAHLEPDRKYGYGYLQATKEAIIDSRNEYRNVEESFENSQYNNTISIIAPAYNHDKYIENCIRSLANQSYEDKELIIIDDCSSDNTVREIKKLINDEQIASKFTKGITFIQHLSNKGAHHSINEGLKIASGKYLTIINTDDLYEENRLEMIIGGLETSGSHLAFSKVKTIDDEGKVAISDDATYFQGLQEGIAQESTILFKLLNNNVAISTGNLLFTKELYAKIGGFKGYKYVHDWDFILKATLITEPTFVESTNYLYRLHASNSYKELQQDVSQTNEEVNQVLLNVFKQLNERKYMNKRIPELTQLNKLILHPLFQDLQKERDV</sequence>
<keyword evidence="3" id="KW-1185">Reference proteome</keyword>
<name>A0AA95EVJ4_9BACL</name>
<accession>A0AA95EVJ4</accession>